<organism evidence="1">
    <name type="scientific">Lepeophtheirus salmonis</name>
    <name type="common">Salmon louse</name>
    <name type="synonym">Caligus salmonis</name>
    <dbReference type="NCBI Taxonomy" id="72036"/>
    <lineage>
        <taxon>Eukaryota</taxon>
        <taxon>Metazoa</taxon>
        <taxon>Ecdysozoa</taxon>
        <taxon>Arthropoda</taxon>
        <taxon>Crustacea</taxon>
        <taxon>Multicrustacea</taxon>
        <taxon>Hexanauplia</taxon>
        <taxon>Copepoda</taxon>
        <taxon>Siphonostomatoida</taxon>
        <taxon>Caligidae</taxon>
        <taxon>Lepeophtheirus</taxon>
    </lineage>
</organism>
<reference evidence="1" key="1">
    <citation type="submission" date="2014-05" db="EMBL/GenBank/DDBJ databases">
        <authorList>
            <person name="Chronopoulou M."/>
        </authorList>
    </citation>
    <scope>NUCLEOTIDE SEQUENCE</scope>
    <source>
        <tissue evidence="1">Whole organism</tissue>
    </source>
</reference>
<sequence length="45" mass="5007">MAENSNDRHVPTFNNSPFIIEAEFMDIFVNISSTSDSFVSNTPPS</sequence>
<proteinExistence type="predicted"/>
<protein>
    <submittedName>
        <fullName evidence="1">Uncharacterized protein</fullName>
    </submittedName>
</protein>
<dbReference type="AlphaFoldDB" id="A0A0K2UZI2"/>
<accession>A0A0K2UZI2</accession>
<dbReference type="EMBL" id="HACA01026318">
    <property type="protein sequence ID" value="CDW43679.1"/>
    <property type="molecule type" value="Transcribed_RNA"/>
</dbReference>
<name>A0A0K2UZI2_LEPSM</name>
<feature type="non-terminal residue" evidence="1">
    <location>
        <position position="45"/>
    </location>
</feature>
<evidence type="ECO:0000313" key="1">
    <source>
        <dbReference type="EMBL" id="CDW43679.1"/>
    </source>
</evidence>